<dbReference type="Proteomes" id="UP000186955">
    <property type="component" value="Unassembled WGS sequence"/>
</dbReference>
<evidence type="ECO:0000313" key="3">
    <source>
        <dbReference type="Proteomes" id="UP000186955"/>
    </source>
</evidence>
<dbReference type="EMBL" id="MNBE01000316">
    <property type="protein sequence ID" value="OKP10488.1"/>
    <property type="molecule type" value="Genomic_DNA"/>
</dbReference>
<accession>A0A1Q5UDB4</accession>
<feature type="region of interest" description="Disordered" evidence="1">
    <location>
        <begin position="1"/>
        <end position="31"/>
    </location>
</feature>
<gene>
    <name evidence="2" type="ORF">PENSUB_4093</name>
</gene>
<reference evidence="2 3" key="1">
    <citation type="submission" date="2016-10" db="EMBL/GenBank/DDBJ databases">
        <title>Genome sequence of the ascomycete fungus Penicillium subrubescens.</title>
        <authorList>
            <person name="De Vries R.P."/>
            <person name="Peng M."/>
            <person name="Dilokpimol A."/>
            <person name="Hilden K."/>
            <person name="Makela M.R."/>
            <person name="Grigoriev I."/>
            <person name="Riley R."/>
            <person name="Granchi Z."/>
        </authorList>
    </citation>
    <scope>NUCLEOTIDE SEQUENCE [LARGE SCALE GENOMIC DNA]</scope>
    <source>
        <strain evidence="2 3">CBS 132785</strain>
    </source>
</reference>
<protein>
    <submittedName>
        <fullName evidence="2">Uncharacterized protein</fullName>
    </submittedName>
</protein>
<evidence type="ECO:0000256" key="1">
    <source>
        <dbReference type="SAM" id="MobiDB-lite"/>
    </source>
</evidence>
<sequence length="171" mass="19043">MKLSKSVVGKQKQKQFNTTEPEMGQYSSPGPVRGVNGPFLLTSAADTARQQLAAWARDDATSSNDYYVNGQGDRTYRNTSLEPLVEPLLHELNLAGCKYTMYRAEDVRLVPVTHPTYAIPINVIAGMPKIQDLTHNIVTLLLGYYYTLCTDVIISPKVDYLVVERGPGTYR</sequence>
<keyword evidence="3" id="KW-1185">Reference proteome</keyword>
<proteinExistence type="predicted"/>
<feature type="compositionally biased region" description="Polar residues" evidence="1">
    <location>
        <begin position="16"/>
        <end position="28"/>
    </location>
</feature>
<dbReference type="AlphaFoldDB" id="A0A1Q5UDB4"/>
<organism evidence="2 3">
    <name type="scientific">Penicillium subrubescens</name>
    <dbReference type="NCBI Taxonomy" id="1316194"/>
    <lineage>
        <taxon>Eukaryota</taxon>
        <taxon>Fungi</taxon>
        <taxon>Dikarya</taxon>
        <taxon>Ascomycota</taxon>
        <taxon>Pezizomycotina</taxon>
        <taxon>Eurotiomycetes</taxon>
        <taxon>Eurotiomycetidae</taxon>
        <taxon>Eurotiales</taxon>
        <taxon>Aspergillaceae</taxon>
        <taxon>Penicillium</taxon>
    </lineage>
</organism>
<evidence type="ECO:0000313" key="2">
    <source>
        <dbReference type="EMBL" id="OKP10488.1"/>
    </source>
</evidence>
<name>A0A1Q5UDB4_9EURO</name>
<comment type="caution">
    <text evidence="2">The sequence shown here is derived from an EMBL/GenBank/DDBJ whole genome shotgun (WGS) entry which is preliminary data.</text>
</comment>